<evidence type="ECO:0000313" key="2">
    <source>
        <dbReference type="EMBL" id="KAJ6980237.1"/>
    </source>
</evidence>
<proteinExistence type="predicted"/>
<reference evidence="2" key="1">
    <citation type="journal article" date="2023" name="Mol. Ecol. Resour.">
        <title>Chromosome-level genome assembly of a triploid poplar Populus alba 'Berolinensis'.</title>
        <authorList>
            <person name="Chen S."/>
            <person name="Yu Y."/>
            <person name="Wang X."/>
            <person name="Wang S."/>
            <person name="Zhang T."/>
            <person name="Zhou Y."/>
            <person name="He R."/>
            <person name="Meng N."/>
            <person name="Wang Y."/>
            <person name="Liu W."/>
            <person name="Liu Z."/>
            <person name="Liu J."/>
            <person name="Guo Q."/>
            <person name="Huang H."/>
            <person name="Sederoff R.R."/>
            <person name="Wang G."/>
            <person name="Qu G."/>
            <person name="Chen S."/>
        </authorList>
    </citation>
    <scope>NUCLEOTIDE SEQUENCE</scope>
    <source>
        <strain evidence="2">SC-2020</strain>
    </source>
</reference>
<comment type="caution">
    <text evidence="2">The sequence shown here is derived from an EMBL/GenBank/DDBJ whole genome shotgun (WGS) entry which is preliminary data.</text>
</comment>
<protein>
    <submittedName>
        <fullName evidence="2">Uncharacterized protein</fullName>
    </submittedName>
</protein>
<feature type="compositionally biased region" description="Basic and acidic residues" evidence="1">
    <location>
        <begin position="79"/>
        <end position="89"/>
    </location>
</feature>
<evidence type="ECO:0000256" key="1">
    <source>
        <dbReference type="SAM" id="MobiDB-lite"/>
    </source>
</evidence>
<evidence type="ECO:0000313" key="3">
    <source>
        <dbReference type="Proteomes" id="UP001164929"/>
    </source>
</evidence>
<keyword evidence="3" id="KW-1185">Reference proteome</keyword>
<name>A0AAD6M9K8_9ROSI</name>
<accession>A0AAD6M9K8</accession>
<dbReference type="EMBL" id="JAQIZT010000011">
    <property type="protein sequence ID" value="KAJ6980237.1"/>
    <property type="molecule type" value="Genomic_DNA"/>
</dbReference>
<gene>
    <name evidence="2" type="ORF">NC653_028147</name>
</gene>
<sequence>MALISTLRCPKIARSVSLERKFDSLQSLEKYRSLNSHVFYLKSGPQCLSRKEFNAEKETFLITAGVEKPQYKKRKRRREDKLETLQHRKEKERRRHQREQKKEQRQKY</sequence>
<feature type="compositionally biased region" description="Basic residues" evidence="1">
    <location>
        <begin position="90"/>
        <end position="99"/>
    </location>
</feature>
<organism evidence="2 3">
    <name type="scientific">Populus alba x Populus x berolinensis</name>
    <dbReference type="NCBI Taxonomy" id="444605"/>
    <lineage>
        <taxon>Eukaryota</taxon>
        <taxon>Viridiplantae</taxon>
        <taxon>Streptophyta</taxon>
        <taxon>Embryophyta</taxon>
        <taxon>Tracheophyta</taxon>
        <taxon>Spermatophyta</taxon>
        <taxon>Magnoliopsida</taxon>
        <taxon>eudicotyledons</taxon>
        <taxon>Gunneridae</taxon>
        <taxon>Pentapetalae</taxon>
        <taxon>rosids</taxon>
        <taxon>fabids</taxon>
        <taxon>Malpighiales</taxon>
        <taxon>Salicaceae</taxon>
        <taxon>Saliceae</taxon>
        <taxon>Populus</taxon>
    </lineage>
</organism>
<feature type="region of interest" description="Disordered" evidence="1">
    <location>
        <begin position="67"/>
        <end position="108"/>
    </location>
</feature>
<dbReference type="AlphaFoldDB" id="A0AAD6M9K8"/>
<dbReference type="Proteomes" id="UP001164929">
    <property type="component" value="Chromosome 11"/>
</dbReference>